<comment type="caution">
    <text evidence="2">The sequence shown here is derived from an EMBL/GenBank/DDBJ whole genome shotgun (WGS) entry which is preliminary data.</text>
</comment>
<organism evidence="2 3">
    <name type="scientific">Syncephalastrum racemosum</name>
    <name type="common">Filamentous fungus</name>
    <dbReference type="NCBI Taxonomy" id="13706"/>
    <lineage>
        <taxon>Eukaryota</taxon>
        <taxon>Fungi</taxon>
        <taxon>Fungi incertae sedis</taxon>
        <taxon>Mucoromycota</taxon>
        <taxon>Mucoromycotina</taxon>
        <taxon>Mucoromycetes</taxon>
        <taxon>Mucorales</taxon>
        <taxon>Syncephalastraceae</taxon>
        <taxon>Syncephalastrum</taxon>
    </lineage>
</organism>
<dbReference type="OrthoDB" id="2266750at2759"/>
<sequence length="493" mass="55869">MPRATRLLSYLGVVAGLSILLLTLPYVRQTSPSSFLPSSLQYTTPQEQEQPAKPRPGHIISSAEKYFSWFPHGDFAEQHEAFRNAIRIAYDTNRTLIAPQLRLGKPYDWLPFHDLARRYEAQDKTFLRSLCSSAAQLTEESWRTELEPCATINDFTEVPWSSVFDLKPLQTQFGIRIIERVHGHGWGENESALLSSNIRESVIIVDPMTFPTNGSEIDPNAEPAEAPPLKRYLRAPQLKELDGFGYIQFGALSSAGRIRTRNTAGQSALHRALTRSVFVTPQPTIPGLSAVAKQIMHALGGLGRYSSLHLNLAQFMALDGRSDRLEDNGQELMDAVVLEVFGDIPINQAVAAAMPILQPSRLAEIMNGPQQDRRQLLDACVEYRREVDSRYPVYYLVNDLVLDPKARPDIFGPLMQFFPCVFTRRDMADWHIIDSHWPTDDPFYDRDPDADYNTLLTPLLDMTLATRAYSFFEIPQTMLTRFMSWQPKPIRLA</sequence>
<dbReference type="STRING" id="13706.A0A1X2H9S9"/>
<keyword evidence="3" id="KW-1185">Reference proteome</keyword>
<protein>
    <submittedName>
        <fullName evidence="2">Uncharacterized protein</fullName>
    </submittedName>
</protein>
<reference evidence="2 3" key="1">
    <citation type="submission" date="2016-07" db="EMBL/GenBank/DDBJ databases">
        <title>Pervasive Adenine N6-methylation of Active Genes in Fungi.</title>
        <authorList>
            <consortium name="DOE Joint Genome Institute"/>
            <person name="Mondo S.J."/>
            <person name="Dannebaum R.O."/>
            <person name="Kuo R.C."/>
            <person name="Labutti K."/>
            <person name="Haridas S."/>
            <person name="Kuo A."/>
            <person name="Salamov A."/>
            <person name="Ahrendt S.R."/>
            <person name="Lipzen A."/>
            <person name="Sullivan W."/>
            <person name="Andreopoulos W.B."/>
            <person name="Clum A."/>
            <person name="Lindquist E."/>
            <person name="Daum C."/>
            <person name="Ramamoorthy G.K."/>
            <person name="Gryganskyi A."/>
            <person name="Culley D."/>
            <person name="Magnuson J.K."/>
            <person name="James T.Y."/>
            <person name="O'Malley M.A."/>
            <person name="Stajich J.E."/>
            <person name="Spatafora J.W."/>
            <person name="Visel A."/>
            <person name="Grigoriev I.V."/>
        </authorList>
    </citation>
    <scope>NUCLEOTIDE SEQUENCE [LARGE SCALE GENOMIC DNA]</scope>
    <source>
        <strain evidence="2 3">NRRL 2496</strain>
    </source>
</reference>
<keyword evidence="1" id="KW-1133">Transmembrane helix</keyword>
<dbReference type="Proteomes" id="UP000242180">
    <property type="component" value="Unassembled WGS sequence"/>
</dbReference>
<dbReference type="EMBL" id="MCGN01000007">
    <property type="protein sequence ID" value="ORY94830.1"/>
    <property type="molecule type" value="Genomic_DNA"/>
</dbReference>
<proteinExistence type="predicted"/>
<dbReference type="OMA" id="IPWSSIM"/>
<accession>A0A1X2H9S9</accession>
<dbReference type="AlphaFoldDB" id="A0A1X2H9S9"/>
<gene>
    <name evidence="2" type="ORF">BCR43DRAFT_525972</name>
</gene>
<keyword evidence="1" id="KW-0812">Transmembrane</keyword>
<evidence type="ECO:0000313" key="2">
    <source>
        <dbReference type="EMBL" id="ORY94830.1"/>
    </source>
</evidence>
<evidence type="ECO:0000256" key="1">
    <source>
        <dbReference type="SAM" id="Phobius"/>
    </source>
</evidence>
<evidence type="ECO:0000313" key="3">
    <source>
        <dbReference type="Proteomes" id="UP000242180"/>
    </source>
</evidence>
<keyword evidence="1" id="KW-0472">Membrane</keyword>
<name>A0A1X2H9S9_SYNRA</name>
<dbReference type="InParanoid" id="A0A1X2H9S9"/>
<feature type="transmembrane region" description="Helical" evidence="1">
    <location>
        <begin position="7"/>
        <end position="27"/>
    </location>
</feature>